<feature type="region of interest" description="Disordered" evidence="1">
    <location>
        <begin position="31"/>
        <end position="72"/>
    </location>
</feature>
<feature type="compositionally biased region" description="Pro residues" evidence="1">
    <location>
        <begin position="39"/>
        <end position="67"/>
    </location>
</feature>
<dbReference type="RefSeq" id="WP_173159637.1">
    <property type="nucleotide sequence ID" value="NZ_AP022871.1"/>
</dbReference>
<evidence type="ECO:0000313" key="3">
    <source>
        <dbReference type="EMBL" id="BCB88290.1"/>
    </source>
</evidence>
<dbReference type="EMBL" id="AP022871">
    <property type="protein sequence ID" value="BCB88290.1"/>
    <property type="molecule type" value="Genomic_DNA"/>
</dbReference>
<evidence type="ECO:0000256" key="1">
    <source>
        <dbReference type="SAM" id="MobiDB-lite"/>
    </source>
</evidence>
<proteinExistence type="predicted"/>
<name>A0A6F8YQ78_9ACTN</name>
<sequence>MRVGRIAAVVAAGGAVLAGVLAVRAGMPEPAVPSAAAVTPPPSPSPSPSPSGPPSPPPSPPPPPPITYPARGEGTWRFAAGGGPVAGRSGQLMRYRVAVERGIEGIAPDAFAVEVTRTLADPRGWTGDGRWRLLRVGNGSPYDFTVYLTTPGTRDDLCPGDDGYTSCRNGERVVLNVARWVLGVPRYGAPLSAYREYLVNHEVGHRLGHGHEKCPGPGRPAPVMQQQTLGLHGCVAYGWPLRGGRPYRGPAGSYDDPVPEGP</sequence>
<reference evidence="3 4" key="2">
    <citation type="submission" date="2020-03" db="EMBL/GenBank/DDBJ databases">
        <authorList>
            <person name="Ichikawa N."/>
            <person name="Kimura A."/>
            <person name="Kitahashi Y."/>
            <person name="Uohara A."/>
        </authorList>
    </citation>
    <scope>NUCLEOTIDE SEQUENCE [LARGE SCALE GENOMIC DNA]</scope>
    <source>
        <strain evidence="3 4">NBRC 105367</strain>
    </source>
</reference>
<dbReference type="InterPro" id="IPR022603">
    <property type="entry name" value="DUF3152"/>
</dbReference>
<dbReference type="Proteomes" id="UP000503011">
    <property type="component" value="Chromosome"/>
</dbReference>
<dbReference type="Pfam" id="PF11350">
    <property type="entry name" value="DUF3152"/>
    <property type="match status" value="1"/>
</dbReference>
<accession>A0A6F8YQ78</accession>
<keyword evidence="3" id="KW-0449">Lipoprotein</keyword>
<reference evidence="3 4" key="1">
    <citation type="submission" date="2020-03" db="EMBL/GenBank/DDBJ databases">
        <title>Whole genome shotgun sequence of Phytohabitans suffuscus NBRC 105367.</title>
        <authorList>
            <person name="Komaki H."/>
            <person name="Tamura T."/>
        </authorList>
    </citation>
    <scope>NUCLEOTIDE SEQUENCE [LARGE SCALE GENOMIC DNA]</scope>
    <source>
        <strain evidence="3 4">NBRC 105367</strain>
    </source>
</reference>
<dbReference type="AlphaFoldDB" id="A0A6F8YQ78"/>
<organism evidence="3 4">
    <name type="scientific">Phytohabitans suffuscus</name>
    <dbReference type="NCBI Taxonomy" id="624315"/>
    <lineage>
        <taxon>Bacteria</taxon>
        <taxon>Bacillati</taxon>
        <taxon>Actinomycetota</taxon>
        <taxon>Actinomycetes</taxon>
        <taxon>Micromonosporales</taxon>
        <taxon>Micromonosporaceae</taxon>
    </lineage>
</organism>
<gene>
    <name evidence="3" type="ORF">Psuf_056030</name>
</gene>
<feature type="domain" description="DUF3152" evidence="2">
    <location>
        <begin position="65"/>
        <end position="232"/>
    </location>
</feature>
<evidence type="ECO:0000259" key="2">
    <source>
        <dbReference type="Pfam" id="PF11350"/>
    </source>
</evidence>
<dbReference type="KEGG" id="psuu:Psuf_056030"/>
<keyword evidence="4" id="KW-1185">Reference proteome</keyword>
<protein>
    <submittedName>
        <fullName evidence="3">Lipoprotein</fullName>
    </submittedName>
</protein>
<evidence type="ECO:0000313" key="4">
    <source>
        <dbReference type="Proteomes" id="UP000503011"/>
    </source>
</evidence>
<dbReference type="SUPFAM" id="SSF55486">
    <property type="entry name" value="Metalloproteases ('zincins'), catalytic domain"/>
    <property type="match status" value="1"/>
</dbReference>